<dbReference type="HAMAP" id="MF_00134_B">
    <property type="entry name" value="IGPS_B"/>
    <property type="match status" value="1"/>
</dbReference>
<dbReference type="EMBL" id="FXTI01000001">
    <property type="protein sequence ID" value="SMO42714.1"/>
    <property type="molecule type" value="Genomic_DNA"/>
</dbReference>
<dbReference type="FunFam" id="3.20.20.70:FF:000024">
    <property type="entry name" value="Indole-3-glycerol phosphate synthase"/>
    <property type="match status" value="1"/>
</dbReference>
<dbReference type="InterPro" id="IPR013798">
    <property type="entry name" value="Indole-3-glycerol_P_synth_dom"/>
</dbReference>
<evidence type="ECO:0000256" key="9">
    <source>
        <dbReference type="HAMAP-Rule" id="MF_00134"/>
    </source>
</evidence>
<dbReference type="GO" id="GO:0000162">
    <property type="term" value="P:L-tryptophan biosynthetic process"/>
    <property type="evidence" value="ECO:0007669"/>
    <property type="project" value="UniProtKB-UniRule"/>
</dbReference>
<dbReference type="InterPro" id="IPR001468">
    <property type="entry name" value="Indole-3-GlycerolPSynthase_CS"/>
</dbReference>
<gene>
    <name evidence="9" type="primary">trpC</name>
    <name evidence="11" type="ORF">SAMN06264849_101578</name>
</gene>
<name>A0A521B6J0_9BACL</name>
<sequence length="261" mass="28877">MFLERIVEMKRQEIRQLEGSLQEKERERVHQLPAVCSLANALKEKMGHPGLIAEVKPASPSKGDIRPEVDVTATAQGYAEGGAKAISVLTERTFFKGNLQNLQKVKASVQVPVLRKDFILEPVQLTESRLAGADAVLLIAALFSEEKLCSLVQEAHQLGLEVLLEVHEEDEIHRAVAANPDILGINNRNLHTFVTDLEVTERLRPLIPKRFPVIGESGVHSRKDFERLAQAGVDGVLVGEYLMRQASPYRAVRSLTAEVGL</sequence>
<evidence type="ECO:0000256" key="8">
    <source>
        <dbReference type="ARBA" id="ARBA00023239"/>
    </source>
</evidence>
<keyword evidence="4 9" id="KW-0028">Amino-acid biosynthesis</keyword>
<protein>
    <recommendedName>
        <fullName evidence="9">Indole-3-glycerol phosphate synthase</fullName>
        <shortName evidence="9">IGPS</shortName>
        <ecNumber evidence="9">4.1.1.48</ecNumber>
    </recommendedName>
</protein>
<evidence type="ECO:0000313" key="11">
    <source>
        <dbReference type="EMBL" id="SMO42714.1"/>
    </source>
</evidence>
<dbReference type="Gene3D" id="3.20.20.70">
    <property type="entry name" value="Aldolase class I"/>
    <property type="match status" value="1"/>
</dbReference>
<dbReference type="Proteomes" id="UP000315636">
    <property type="component" value="Unassembled WGS sequence"/>
</dbReference>
<keyword evidence="5 9" id="KW-0210">Decarboxylase</keyword>
<reference evidence="11 12" key="1">
    <citation type="submission" date="2017-05" db="EMBL/GenBank/DDBJ databases">
        <authorList>
            <person name="Varghese N."/>
            <person name="Submissions S."/>
        </authorList>
    </citation>
    <scope>NUCLEOTIDE SEQUENCE [LARGE SCALE GENOMIC DNA]</scope>
    <source>
        <strain evidence="11 12">DSM 45474</strain>
    </source>
</reference>
<comment type="pathway">
    <text evidence="2 9">Amino-acid biosynthesis; L-tryptophan biosynthesis; L-tryptophan from chorismate: step 4/5.</text>
</comment>
<keyword evidence="12" id="KW-1185">Reference proteome</keyword>
<dbReference type="AlphaFoldDB" id="A0A521B6J0"/>
<dbReference type="PROSITE" id="PS00614">
    <property type="entry name" value="IGPS"/>
    <property type="match status" value="1"/>
</dbReference>
<dbReference type="OrthoDB" id="9804217at2"/>
<evidence type="ECO:0000256" key="2">
    <source>
        <dbReference type="ARBA" id="ARBA00004696"/>
    </source>
</evidence>
<dbReference type="Pfam" id="PF00218">
    <property type="entry name" value="IGPS"/>
    <property type="match status" value="1"/>
</dbReference>
<evidence type="ECO:0000256" key="5">
    <source>
        <dbReference type="ARBA" id="ARBA00022793"/>
    </source>
</evidence>
<dbReference type="RefSeq" id="WP_142504234.1">
    <property type="nucleotide sequence ID" value="NZ_FXTI01000001.1"/>
</dbReference>
<evidence type="ECO:0000256" key="3">
    <source>
        <dbReference type="ARBA" id="ARBA00008737"/>
    </source>
</evidence>
<dbReference type="InterPro" id="IPR045186">
    <property type="entry name" value="Indole-3-glycerol_P_synth"/>
</dbReference>
<evidence type="ECO:0000313" key="12">
    <source>
        <dbReference type="Proteomes" id="UP000315636"/>
    </source>
</evidence>
<comment type="catalytic activity">
    <reaction evidence="1 9">
        <text>1-(2-carboxyphenylamino)-1-deoxy-D-ribulose 5-phosphate + H(+) = (1S,2R)-1-C-(indol-3-yl)glycerol 3-phosphate + CO2 + H2O</text>
        <dbReference type="Rhea" id="RHEA:23476"/>
        <dbReference type="ChEBI" id="CHEBI:15377"/>
        <dbReference type="ChEBI" id="CHEBI:15378"/>
        <dbReference type="ChEBI" id="CHEBI:16526"/>
        <dbReference type="ChEBI" id="CHEBI:58613"/>
        <dbReference type="ChEBI" id="CHEBI:58866"/>
        <dbReference type="EC" id="4.1.1.48"/>
    </reaction>
</comment>
<dbReference type="NCBIfam" id="NF001377">
    <property type="entry name" value="PRK00278.2-4"/>
    <property type="match status" value="1"/>
</dbReference>
<dbReference type="GO" id="GO:0004425">
    <property type="term" value="F:indole-3-glycerol-phosphate synthase activity"/>
    <property type="evidence" value="ECO:0007669"/>
    <property type="project" value="UniProtKB-UniRule"/>
</dbReference>
<dbReference type="GO" id="GO:0004640">
    <property type="term" value="F:phosphoribosylanthranilate isomerase activity"/>
    <property type="evidence" value="ECO:0007669"/>
    <property type="project" value="TreeGrafter"/>
</dbReference>
<keyword evidence="7 9" id="KW-0057">Aromatic amino acid biosynthesis</keyword>
<evidence type="ECO:0000256" key="4">
    <source>
        <dbReference type="ARBA" id="ARBA00022605"/>
    </source>
</evidence>
<evidence type="ECO:0000256" key="7">
    <source>
        <dbReference type="ARBA" id="ARBA00023141"/>
    </source>
</evidence>
<evidence type="ECO:0000259" key="10">
    <source>
        <dbReference type="Pfam" id="PF00218"/>
    </source>
</evidence>
<keyword evidence="6 9" id="KW-0822">Tryptophan biosynthesis</keyword>
<organism evidence="11 12">
    <name type="scientific">Melghirimyces algeriensis</name>
    <dbReference type="NCBI Taxonomy" id="910412"/>
    <lineage>
        <taxon>Bacteria</taxon>
        <taxon>Bacillati</taxon>
        <taxon>Bacillota</taxon>
        <taxon>Bacilli</taxon>
        <taxon>Bacillales</taxon>
        <taxon>Thermoactinomycetaceae</taxon>
        <taxon>Melghirimyces</taxon>
    </lineage>
</organism>
<dbReference type="EC" id="4.1.1.48" evidence="9"/>
<dbReference type="InterPro" id="IPR013785">
    <property type="entry name" value="Aldolase_TIM"/>
</dbReference>
<dbReference type="InterPro" id="IPR011060">
    <property type="entry name" value="RibuloseP-bd_barrel"/>
</dbReference>
<feature type="domain" description="Indole-3-glycerol phosphate synthase" evidence="10">
    <location>
        <begin position="3"/>
        <end position="255"/>
    </location>
</feature>
<proteinExistence type="inferred from homology"/>
<dbReference type="SUPFAM" id="SSF51366">
    <property type="entry name" value="Ribulose-phoshate binding barrel"/>
    <property type="match status" value="1"/>
</dbReference>
<evidence type="ECO:0000256" key="6">
    <source>
        <dbReference type="ARBA" id="ARBA00022822"/>
    </source>
</evidence>
<dbReference type="CDD" id="cd00331">
    <property type="entry name" value="IGPS"/>
    <property type="match status" value="1"/>
</dbReference>
<accession>A0A521B6J0</accession>
<keyword evidence="8 9" id="KW-0456">Lyase</keyword>
<dbReference type="UniPathway" id="UPA00035">
    <property type="reaction ID" value="UER00043"/>
</dbReference>
<dbReference type="PANTHER" id="PTHR22854:SF2">
    <property type="entry name" value="INDOLE-3-GLYCEROL-PHOSPHATE SYNTHASE"/>
    <property type="match status" value="1"/>
</dbReference>
<evidence type="ECO:0000256" key="1">
    <source>
        <dbReference type="ARBA" id="ARBA00001633"/>
    </source>
</evidence>
<comment type="similarity">
    <text evidence="3 9">Belongs to the TrpC family.</text>
</comment>
<dbReference type="PANTHER" id="PTHR22854">
    <property type="entry name" value="TRYPTOPHAN BIOSYNTHESIS PROTEIN"/>
    <property type="match status" value="1"/>
</dbReference>